<dbReference type="Proteomes" id="UP001596337">
    <property type="component" value="Unassembled WGS sequence"/>
</dbReference>
<keyword evidence="9" id="KW-1185">Reference proteome</keyword>
<feature type="domain" description="Acyl-CoA dehydrogenase/oxidase N-terminal" evidence="7">
    <location>
        <begin position="13"/>
        <end position="104"/>
    </location>
</feature>
<dbReference type="InterPro" id="IPR009075">
    <property type="entry name" value="AcylCo_DH/oxidase_C"/>
</dbReference>
<evidence type="ECO:0000256" key="2">
    <source>
        <dbReference type="ARBA" id="ARBA00009347"/>
    </source>
</evidence>
<dbReference type="SUPFAM" id="SSF47203">
    <property type="entry name" value="Acyl-CoA dehydrogenase C-terminal domain-like"/>
    <property type="match status" value="1"/>
</dbReference>
<dbReference type="EC" id="1.-.-.-" evidence="8"/>
<evidence type="ECO:0000256" key="1">
    <source>
        <dbReference type="ARBA" id="ARBA00001974"/>
    </source>
</evidence>
<comment type="similarity">
    <text evidence="2">Belongs to the acyl-CoA dehydrogenase family.</text>
</comment>
<dbReference type="InterPro" id="IPR009100">
    <property type="entry name" value="AcylCoA_DH/oxidase_NM_dom_sf"/>
</dbReference>
<dbReference type="Pfam" id="PF00441">
    <property type="entry name" value="Acyl-CoA_dh_1"/>
    <property type="match status" value="1"/>
</dbReference>
<dbReference type="Pfam" id="PF02771">
    <property type="entry name" value="Acyl-CoA_dh_N"/>
    <property type="match status" value="1"/>
</dbReference>
<evidence type="ECO:0000256" key="4">
    <source>
        <dbReference type="ARBA" id="ARBA00022827"/>
    </source>
</evidence>
<dbReference type="RefSeq" id="WP_390183398.1">
    <property type="nucleotide sequence ID" value="NZ_BAABLA010000119.1"/>
</dbReference>
<reference evidence="9" key="1">
    <citation type="journal article" date="2019" name="Int. J. Syst. Evol. Microbiol.">
        <title>The Global Catalogue of Microorganisms (GCM) 10K type strain sequencing project: providing services to taxonomists for standard genome sequencing and annotation.</title>
        <authorList>
            <consortium name="The Broad Institute Genomics Platform"/>
            <consortium name="The Broad Institute Genome Sequencing Center for Infectious Disease"/>
            <person name="Wu L."/>
            <person name="Ma J."/>
        </authorList>
    </citation>
    <scope>NUCLEOTIDE SEQUENCE [LARGE SCALE GENOMIC DNA]</scope>
    <source>
        <strain evidence="9">KCTC 32255</strain>
    </source>
</reference>
<dbReference type="GO" id="GO:0016491">
    <property type="term" value="F:oxidoreductase activity"/>
    <property type="evidence" value="ECO:0007669"/>
    <property type="project" value="UniProtKB-KW"/>
</dbReference>
<organism evidence="8 9">
    <name type="scientific">Haloechinothrix salitolerans</name>
    <dbReference type="NCBI Taxonomy" id="926830"/>
    <lineage>
        <taxon>Bacteria</taxon>
        <taxon>Bacillati</taxon>
        <taxon>Actinomycetota</taxon>
        <taxon>Actinomycetes</taxon>
        <taxon>Pseudonocardiales</taxon>
        <taxon>Pseudonocardiaceae</taxon>
        <taxon>Haloechinothrix</taxon>
    </lineage>
</organism>
<evidence type="ECO:0000256" key="3">
    <source>
        <dbReference type="ARBA" id="ARBA00022630"/>
    </source>
</evidence>
<evidence type="ECO:0000313" key="9">
    <source>
        <dbReference type="Proteomes" id="UP001596337"/>
    </source>
</evidence>
<keyword evidence="4" id="KW-0274">FAD</keyword>
<proteinExistence type="inferred from homology"/>
<name>A0ABW2C9E8_9PSEU</name>
<sequence length="369" mass="38746">MEGPATMNLLYTDVEDSLRDSVRSLLADRCPAERVIAAYDGNDNLGRELWPRLANDLGLAGLLVPEDMGGQGASAREAAVVLEELGRFAAPVPFLSSAVIATSIAMRAQHVELVRQLVQGTTTAALAVPFSAGPATFGSDVLRTEEDVLRGSVSSVAGALDADVLLVPVPTEVGFEVHLVDASAVTMTPVVSLDMSRQLADIDFMDAPCEVLIDATDGAAAVRDALELGAALLASEQVGVAEWCLESTVAYLKERRQFGRIVGGFQAIKHRLADLWVEVESARAAARYAAATAAEGDPDRQVAVALAQAYCSGAAVHAAEECVQLHGGIGMTWEHPAHLYLKRAKADQIAFGAAEGHRATLAGLVDLPA</sequence>
<evidence type="ECO:0000259" key="7">
    <source>
        <dbReference type="Pfam" id="PF02771"/>
    </source>
</evidence>
<gene>
    <name evidence="8" type="ORF">ACFQGD_26515</name>
</gene>
<dbReference type="PANTHER" id="PTHR43884:SF20">
    <property type="entry name" value="ACYL-COA DEHYDROGENASE FADE28"/>
    <property type="match status" value="1"/>
</dbReference>
<evidence type="ECO:0000259" key="6">
    <source>
        <dbReference type="Pfam" id="PF00441"/>
    </source>
</evidence>
<evidence type="ECO:0000256" key="5">
    <source>
        <dbReference type="ARBA" id="ARBA00023002"/>
    </source>
</evidence>
<dbReference type="SUPFAM" id="SSF56645">
    <property type="entry name" value="Acyl-CoA dehydrogenase NM domain-like"/>
    <property type="match status" value="1"/>
</dbReference>
<dbReference type="Gene3D" id="1.20.140.10">
    <property type="entry name" value="Butyryl-CoA Dehydrogenase, subunit A, domain 3"/>
    <property type="match status" value="1"/>
</dbReference>
<keyword evidence="3" id="KW-0285">Flavoprotein</keyword>
<dbReference type="InterPro" id="IPR036250">
    <property type="entry name" value="AcylCo_DH-like_C"/>
</dbReference>
<protein>
    <submittedName>
        <fullName evidence="8">Acyl-CoA dehydrogenase family protein</fullName>
        <ecNumber evidence="8">1.-.-.-</ecNumber>
    </submittedName>
</protein>
<dbReference type="InterPro" id="IPR013786">
    <property type="entry name" value="AcylCoA_DH/ox_N"/>
</dbReference>
<accession>A0ABW2C9E8</accession>
<dbReference type="PANTHER" id="PTHR43884">
    <property type="entry name" value="ACYL-COA DEHYDROGENASE"/>
    <property type="match status" value="1"/>
</dbReference>
<dbReference type="Gene3D" id="1.10.540.10">
    <property type="entry name" value="Acyl-CoA dehydrogenase/oxidase, N-terminal domain"/>
    <property type="match status" value="1"/>
</dbReference>
<keyword evidence="5 8" id="KW-0560">Oxidoreductase</keyword>
<feature type="domain" description="Acyl-CoA dehydrogenase/oxidase C-terminal" evidence="6">
    <location>
        <begin position="217"/>
        <end position="362"/>
    </location>
</feature>
<comment type="caution">
    <text evidence="8">The sequence shown here is derived from an EMBL/GenBank/DDBJ whole genome shotgun (WGS) entry which is preliminary data.</text>
</comment>
<dbReference type="InterPro" id="IPR037069">
    <property type="entry name" value="AcylCoA_DH/ox_N_sf"/>
</dbReference>
<comment type="cofactor">
    <cofactor evidence="1">
        <name>FAD</name>
        <dbReference type="ChEBI" id="CHEBI:57692"/>
    </cofactor>
</comment>
<evidence type="ECO:0000313" key="8">
    <source>
        <dbReference type="EMBL" id="MFC6870689.1"/>
    </source>
</evidence>
<dbReference type="EMBL" id="JBHSXX010000001">
    <property type="protein sequence ID" value="MFC6870689.1"/>
    <property type="molecule type" value="Genomic_DNA"/>
</dbReference>